<evidence type="ECO:0000313" key="2">
    <source>
        <dbReference type="Proteomes" id="UP001201163"/>
    </source>
</evidence>
<protein>
    <recommendedName>
        <fullName evidence="3">F-box domain-containing protein</fullName>
    </recommendedName>
</protein>
<name>A0AAD4Q9G0_9AGAM</name>
<keyword evidence="2" id="KW-1185">Reference proteome</keyword>
<gene>
    <name evidence="1" type="ORF">EDB92DRAFT_1944152</name>
</gene>
<dbReference type="EMBL" id="JAKELL010000015">
    <property type="protein sequence ID" value="KAH8994280.1"/>
    <property type="molecule type" value="Genomic_DNA"/>
</dbReference>
<evidence type="ECO:0000313" key="1">
    <source>
        <dbReference type="EMBL" id="KAH8994280.1"/>
    </source>
</evidence>
<organism evidence="1 2">
    <name type="scientific">Lactarius akahatsu</name>
    <dbReference type="NCBI Taxonomy" id="416441"/>
    <lineage>
        <taxon>Eukaryota</taxon>
        <taxon>Fungi</taxon>
        <taxon>Dikarya</taxon>
        <taxon>Basidiomycota</taxon>
        <taxon>Agaricomycotina</taxon>
        <taxon>Agaricomycetes</taxon>
        <taxon>Russulales</taxon>
        <taxon>Russulaceae</taxon>
        <taxon>Lactarius</taxon>
    </lineage>
</organism>
<dbReference type="AlphaFoldDB" id="A0AAD4Q9G0"/>
<accession>A0AAD4Q9G0</accession>
<sequence length="505" mass="55530">MSVRGMVETDFPEIALDFCAFPSSVLALRPPVEILQEIFLFLADLYPPPPSLNSSGRPDWIAVTYICRYWREAALGIPKLWSSITPGLSISWSRAMIERSAPLPMRIAMRIGACYEGWLGSFAASKLLFTARIRTLRLSGYLDDIISALNDLRRPSPLESLSLQAAPTRVQSFNVNLPEALFGGEAPYCRRLTFETYVRIRAPRALASHRHYPPHDQVKRHAACPARHPPGNVPPRRVALPRLSLLSFHGTPRHLVTLSSHLDVPPTLRRQLFWSTGPILMWHNLAEMFTNTQAFIPHDSAPGVNDGGLRIARAAAAREDALFLFNINWDLSGRASRLFKYPPPYPFFRLASLCARLGTERVEHLTVASETAIEGAGITGGRMTDVLETPDVAEQWKALLAALPSVKTLHLHRSSPLCLSVLRALSASADLLPHLEKVLVVQSIVRYAAGDLGGTGIAGSGSSSAVASREFVQVNLGAELVDGDALDALRERARVVICDSDELEH</sequence>
<dbReference type="Proteomes" id="UP001201163">
    <property type="component" value="Unassembled WGS sequence"/>
</dbReference>
<proteinExistence type="predicted"/>
<evidence type="ECO:0008006" key="3">
    <source>
        <dbReference type="Google" id="ProtNLM"/>
    </source>
</evidence>
<comment type="caution">
    <text evidence="1">The sequence shown here is derived from an EMBL/GenBank/DDBJ whole genome shotgun (WGS) entry which is preliminary data.</text>
</comment>
<reference evidence="1" key="1">
    <citation type="submission" date="2022-01" db="EMBL/GenBank/DDBJ databases">
        <title>Comparative genomics reveals a dynamic genome evolution in the ectomycorrhizal milk-cap (Lactarius) mushrooms.</title>
        <authorList>
            <consortium name="DOE Joint Genome Institute"/>
            <person name="Lebreton A."/>
            <person name="Tang N."/>
            <person name="Kuo A."/>
            <person name="LaButti K."/>
            <person name="Drula E."/>
            <person name="Barry K."/>
            <person name="Clum A."/>
            <person name="Lipzen A."/>
            <person name="Mousain D."/>
            <person name="Ng V."/>
            <person name="Wang R."/>
            <person name="Wang X."/>
            <person name="Dai Y."/>
            <person name="Henrissat B."/>
            <person name="Grigoriev I.V."/>
            <person name="Guerin-Laguette A."/>
            <person name="Yu F."/>
            <person name="Martin F.M."/>
        </authorList>
    </citation>
    <scope>NUCLEOTIDE SEQUENCE</scope>
    <source>
        <strain evidence="1">QP</strain>
    </source>
</reference>